<dbReference type="PANTHER" id="PTHR34584">
    <property type="entry name" value="NA(+)/H(+) ANTIPORTER SUBUNIT E1"/>
    <property type="match status" value="1"/>
</dbReference>
<reference evidence="9" key="1">
    <citation type="journal article" date="2019" name="Int. J. Syst. Evol. Microbiol.">
        <title>The Global Catalogue of Microorganisms (GCM) 10K type strain sequencing project: providing services to taxonomists for standard genome sequencing and annotation.</title>
        <authorList>
            <consortium name="The Broad Institute Genomics Platform"/>
            <consortium name="The Broad Institute Genome Sequencing Center for Infectious Disease"/>
            <person name="Wu L."/>
            <person name="Ma J."/>
        </authorList>
    </citation>
    <scope>NUCLEOTIDE SEQUENCE [LARGE SCALE GENOMIC DNA]</scope>
    <source>
        <strain evidence="9">JCM 16240</strain>
    </source>
</reference>
<dbReference type="Proteomes" id="UP001501176">
    <property type="component" value="Unassembled WGS sequence"/>
</dbReference>
<keyword evidence="9" id="KW-1185">Reference proteome</keyword>
<comment type="similarity">
    <text evidence="2">Belongs to the CPA3 antiporters (TC 2.A.63) subunit E family.</text>
</comment>
<evidence type="ECO:0000256" key="5">
    <source>
        <dbReference type="ARBA" id="ARBA00022989"/>
    </source>
</evidence>
<keyword evidence="3" id="KW-1003">Cell membrane</keyword>
<dbReference type="NCBIfam" id="NF006520">
    <property type="entry name" value="PRK08965.1-4"/>
    <property type="match status" value="1"/>
</dbReference>
<dbReference type="RefSeq" id="WP_325126971.1">
    <property type="nucleotide sequence ID" value="NZ_BAAAFN010000006.1"/>
</dbReference>
<proteinExistence type="inferred from homology"/>
<evidence type="ECO:0000256" key="4">
    <source>
        <dbReference type="ARBA" id="ARBA00022692"/>
    </source>
</evidence>
<accession>A0ABP3D152</accession>
<comment type="caution">
    <text evidence="8">The sequence shown here is derived from an EMBL/GenBank/DDBJ whole genome shotgun (WGS) entry which is preliminary data.</text>
</comment>
<feature type="transmembrane region" description="Helical" evidence="7">
    <location>
        <begin position="32"/>
        <end position="50"/>
    </location>
</feature>
<comment type="subcellular location">
    <subcellularLocation>
        <location evidence="1">Cell membrane</location>
        <topology evidence="1">Multi-pass membrane protein</topology>
    </subcellularLocation>
</comment>
<keyword evidence="4 7" id="KW-0812">Transmembrane</keyword>
<dbReference type="PANTHER" id="PTHR34584:SF1">
    <property type="entry name" value="NA(+)_H(+) ANTIPORTER SUBUNIT E1"/>
    <property type="match status" value="1"/>
</dbReference>
<organism evidence="8 9">
    <name type="scientific">Castellaniella daejeonensis</name>
    <dbReference type="NCBI Taxonomy" id="659013"/>
    <lineage>
        <taxon>Bacteria</taxon>
        <taxon>Pseudomonadati</taxon>
        <taxon>Pseudomonadota</taxon>
        <taxon>Betaproteobacteria</taxon>
        <taxon>Burkholderiales</taxon>
        <taxon>Alcaligenaceae</taxon>
        <taxon>Castellaniella</taxon>
    </lineage>
</organism>
<dbReference type="InterPro" id="IPR002758">
    <property type="entry name" value="Cation_antiport_E"/>
</dbReference>
<dbReference type="PIRSF" id="PIRSF019239">
    <property type="entry name" value="MrpE"/>
    <property type="match status" value="1"/>
</dbReference>
<dbReference type="Pfam" id="PF01899">
    <property type="entry name" value="MNHE"/>
    <property type="match status" value="1"/>
</dbReference>
<gene>
    <name evidence="8" type="ORF">GCM10009125_06800</name>
</gene>
<keyword evidence="5 7" id="KW-1133">Transmembrane helix</keyword>
<evidence type="ECO:0000313" key="9">
    <source>
        <dbReference type="Proteomes" id="UP001501176"/>
    </source>
</evidence>
<protein>
    <submittedName>
        <fullName evidence="8">Na+/H+ antiporter subunit E</fullName>
    </submittedName>
</protein>
<evidence type="ECO:0000256" key="1">
    <source>
        <dbReference type="ARBA" id="ARBA00004651"/>
    </source>
</evidence>
<evidence type="ECO:0000256" key="7">
    <source>
        <dbReference type="SAM" id="Phobius"/>
    </source>
</evidence>
<sequence>MRRLLQSLPLACLLLVLWLVLNDSLSAGHLILGAAIALTLALLAPVLRPVRARLSHPLTALRLAGHVAADIARSNRDVGRIILRGPKAGTEPGFLDIQLRIRDPHGLATLACIITFTPGTVWAGHDPERNILTLHVLDLSDPQGLTRIIQDRYERPLMEIFE</sequence>
<name>A0ABP3D152_9BURK</name>
<evidence type="ECO:0000256" key="2">
    <source>
        <dbReference type="ARBA" id="ARBA00006228"/>
    </source>
</evidence>
<keyword evidence="6 7" id="KW-0472">Membrane</keyword>
<evidence type="ECO:0000256" key="6">
    <source>
        <dbReference type="ARBA" id="ARBA00023136"/>
    </source>
</evidence>
<evidence type="ECO:0000313" key="8">
    <source>
        <dbReference type="EMBL" id="GAA0220408.1"/>
    </source>
</evidence>
<evidence type="ECO:0000256" key="3">
    <source>
        <dbReference type="ARBA" id="ARBA00022475"/>
    </source>
</evidence>
<dbReference type="EMBL" id="BAAAFN010000006">
    <property type="protein sequence ID" value="GAA0220408.1"/>
    <property type="molecule type" value="Genomic_DNA"/>
</dbReference>